<evidence type="ECO:0000259" key="1">
    <source>
        <dbReference type="Pfam" id="PF13550"/>
    </source>
</evidence>
<reference evidence="3 4" key="1">
    <citation type="submission" date="2019-01" db="EMBL/GenBank/DDBJ databases">
        <title>Sphingorhabdus lacus sp.nov., isolated from an oligotrophic freshwater lake.</title>
        <authorList>
            <person name="Park M."/>
        </authorList>
    </citation>
    <scope>NUCLEOTIDE SEQUENCE [LARGE SCALE GENOMIC DNA]</scope>
    <source>
        <strain evidence="3 4">IMCC26285</strain>
    </source>
</reference>
<accession>A0A6I4M0E3</accession>
<name>A0A6I4M0E3_9SPHN</name>
<dbReference type="InterPro" id="IPR032876">
    <property type="entry name" value="J_dom"/>
</dbReference>
<dbReference type="Pfam" id="PF23666">
    <property type="entry name" value="Rcc01698_C"/>
    <property type="match status" value="1"/>
</dbReference>
<comment type="caution">
    <text evidence="3">The sequence shown here is derived from an EMBL/GenBank/DDBJ whole genome shotgun (WGS) entry which is preliminary data.</text>
</comment>
<dbReference type="Proteomes" id="UP000471147">
    <property type="component" value="Unassembled WGS sequence"/>
</dbReference>
<evidence type="ECO:0000313" key="4">
    <source>
        <dbReference type="Proteomes" id="UP000471147"/>
    </source>
</evidence>
<dbReference type="InterPro" id="IPR056490">
    <property type="entry name" value="Rcc01698_C"/>
</dbReference>
<sequence>MATLVLTVVGSAIGGPIGGAIGAALGQRIDNALFAPKSREGARLKELDVQISSYGSQLPAHFGTMRVAGTVIWATDLVERRAKSGGGKGRPSTVNFTYSVSMAVALSSRPIVRVGRIWADGNLLRGAAGDLKVETQLRIYTGHEDQAPDPLMASAEGPENCPAHRGIAYALFEDLQLADFGNRIPSLTFELFERDSDVPVAEIFHVATGGAVTGESAQTMRGFALAGSTARAPLALLEESFSMECRVRGGVLCISDAPILPVPADPIISVHSENNVAFEKPRQTIEPASRLPHIMTLRYYDRERDFQTSLQRSARGRFSAIERSIELPAVLDAAVAKQLVENRLLDMQSRRHIWRGDIIENGAQFCCGDHFVDETGGIWQIIEIERRFGSTQITARASVKHSDQIESTASPGRLVSSPDVSVGETRIVVVELPAAGLTDPGKPGIAVFAAGTSAGWRRAALSLGNAGAQTDIGSTAQPATIGTTIDPLPPHVPHLIDEGSSLRVQMLNISMDIANRSGSPLDEDAPIVWLSGEFIRYGNCEDLGHGIYRFSRLLRGCFGLDDSIVPHPASAPFVLISPESARLIDERTFGTGDDVQVEALGLGDVSPAKASARIKAHAITPIAPVHGALRWTADGGLLARWVRRSRIDNGWKDGVDQVMAEEREHYRVMLFVDDSPIGEWIVDTPQFSLGSSQSLEMALAEAGHIRAEIRQLGRFAQSAPLVLFLP</sequence>
<dbReference type="Pfam" id="PF13550">
    <property type="entry name" value="Phage-tail_3"/>
    <property type="match status" value="1"/>
</dbReference>
<gene>
    <name evidence="3" type="ORF">EUU23_08660</name>
</gene>
<keyword evidence="4" id="KW-1185">Reference proteome</keyword>
<proteinExistence type="predicted"/>
<feature type="domain" description="Rcc01698-like C-terminal" evidence="2">
    <location>
        <begin position="479"/>
        <end position="574"/>
    </location>
</feature>
<dbReference type="RefSeq" id="WP_160353762.1">
    <property type="nucleotide sequence ID" value="NZ_SDWJ01000002.1"/>
</dbReference>
<protein>
    <submittedName>
        <fullName evidence="3">Uncharacterized protein</fullName>
    </submittedName>
</protein>
<feature type="domain" description="Tip attachment protein J" evidence="1">
    <location>
        <begin position="228"/>
        <end position="384"/>
    </location>
</feature>
<evidence type="ECO:0000313" key="3">
    <source>
        <dbReference type="EMBL" id="MVZ97776.1"/>
    </source>
</evidence>
<organism evidence="3 4">
    <name type="scientific">Sphingorhabdus profundilacus</name>
    <dbReference type="NCBI Taxonomy" id="2509718"/>
    <lineage>
        <taxon>Bacteria</taxon>
        <taxon>Pseudomonadati</taxon>
        <taxon>Pseudomonadota</taxon>
        <taxon>Alphaproteobacteria</taxon>
        <taxon>Sphingomonadales</taxon>
        <taxon>Sphingomonadaceae</taxon>
        <taxon>Sphingorhabdus</taxon>
    </lineage>
</organism>
<dbReference type="OrthoDB" id="8445115at2"/>
<dbReference type="AlphaFoldDB" id="A0A6I4M0E3"/>
<evidence type="ECO:0000259" key="2">
    <source>
        <dbReference type="Pfam" id="PF23666"/>
    </source>
</evidence>
<dbReference type="EMBL" id="SDWJ01000002">
    <property type="protein sequence ID" value="MVZ97776.1"/>
    <property type="molecule type" value="Genomic_DNA"/>
</dbReference>